<dbReference type="PANTHER" id="PTHR43685">
    <property type="entry name" value="GLYCOSYLTRANSFERASE"/>
    <property type="match status" value="1"/>
</dbReference>
<feature type="domain" description="Glycosyltransferase 2-like" evidence="1">
    <location>
        <begin position="28"/>
        <end position="193"/>
    </location>
</feature>
<evidence type="ECO:0000313" key="3">
    <source>
        <dbReference type="Proteomes" id="UP000291469"/>
    </source>
</evidence>
<dbReference type="EMBL" id="CP036402">
    <property type="protein sequence ID" value="QBI20288.1"/>
    <property type="molecule type" value="Genomic_DNA"/>
</dbReference>
<dbReference type="InterPro" id="IPR050834">
    <property type="entry name" value="Glycosyltransf_2"/>
</dbReference>
<dbReference type="Proteomes" id="UP000291469">
    <property type="component" value="Chromosome"/>
</dbReference>
<keyword evidence="3" id="KW-1185">Reference proteome</keyword>
<dbReference type="Pfam" id="PF00535">
    <property type="entry name" value="Glycos_transf_2"/>
    <property type="match status" value="1"/>
</dbReference>
<evidence type="ECO:0000259" key="1">
    <source>
        <dbReference type="Pfam" id="PF00535"/>
    </source>
</evidence>
<proteinExistence type="predicted"/>
<reference evidence="2 3" key="1">
    <citation type="submission" date="2019-01" db="EMBL/GenBank/DDBJ databases">
        <title>Egibacter rhizosphaerae EGI 80759T.</title>
        <authorList>
            <person name="Chen D.-D."/>
            <person name="Tian Y."/>
            <person name="Jiao J.-Y."/>
            <person name="Zhang X.-T."/>
            <person name="Zhang Y.-G."/>
            <person name="Zhang Y."/>
            <person name="Xiao M."/>
            <person name="Shu W.-S."/>
            <person name="Li W.-J."/>
        </authorList>
    </citation>
    <scope>NUCLEOTIDE SEQUENCE [LARGE SCALE GENOMIC DNA]</scope>
    <source>
        <strain evidence="2 3">EGI 80759</strain>
    </source>
</reference>
<evidence type="ECO:0000313" key="2">
    <source>
        <dbReference type="EMBL" id="QBI20288.1"/>
    </source>
</evidence>
<dbReference type="KEGG" id="erz:ER308_12405"/>
<dbReference type="OrthoDB" id="4547437at2"/>
<name>A0A411YGD9_9ACTN</name>
<dbReference type="GO" id="GO:0016740">
    <property type="term" value="F:transferase activity"/>
    <property type="evidence" value="ECO:0007669"/>
    <property type="project" value="UniProtKB-KW"/>
</dbReference>
<dbReference type="Gene3D" id="3.90.550.10">
    <property type="entry name" value="Spore Coat Polysaccharide Biosynthesis Protein SpsA, Chain A"/>
    <property type="match status" value="1"/>
</dbReference>
<protein>
    <submittedName>
        <fullName evidence="2">Glycosyltransferase family 2 protein</fullName>
    </submittedName>
</protein>
<dbReference type="PANTHER" id="PTHR43685:SF12">
    <property type="entry name" value="GLYCOSYL TRANSFERASE FAMILY 2"/>
    <property type="match status" value="1"/>
</dbReference>
<dbReference type="CDD" id="cd00761">
    <property type="entry name" value="Glyco_tranf_GTA_type"/>
    <property type="match status" value="1"/>
</dbReference>
<sequence length="318" mass="34652">MSIDHAEQVTYRTSTVTTSDGAPFPLVSVVIPVYNAAATLGQQLASLAIQDYPHDWEIVVADNGSTDASVLVAEAFLDSIPSLRVVDASARRGPGYARNFGTRAARGDVILYLDADDEAEPGYVRRMVDSATQHGLVGAHRETRTLQWYRAGSPPRASEVSIGTHAIQAKTFPFLPWAFGGGCGIARDAFEAIGGWSEVHTRAGGEDVDFCWRAQLAGYTMGFAPGALVHYRQRAGVWTRMRQQFTYGACAPDVYLRFRDRGARPRSARVVIGTVAKLVVAAPLQPWRSAERREAWAGALSAQAGRVWGSVRHRCLYL</sequence>
<dbReference type="InterPro" id="IPR001173">
    <property type="entry name" value="Glyco_trans_2-like"/>
</dbReference>
<keyword evidence="2" id="KW-0808">Transferase</keyword>
<accession>A0A411YGD9</accession>
<organism evidence="2 3">
    <name type="scientific">Egibacter rhizosphaerae</name>
    <dbReference type="NCBI Taxonomy" id="1670831"/>
    <lineage>
        <taxon>Bacteria</taxon>
        <taxon>Bacillati</taxon>
        <taxon>Actinomycetota</taxon>
        <taxon>Nitriliruptoria</taxon>
        <taxon>Egibacterales</taxon>
        <taxon>Egibacteraceae</taxon>
        <taxon>Egibacter</taxon>
    </lineage>
</organism>
<dbReference type="RefSeq" id="WP_131155285.1">
    <property type="nucleotide sequence ID" value="NZ_CP036402.1"/>
</dbReference>
<dbReference type="AlphaFoldDB" id="A0A411YGD9"/>
<gene>
    <name evidence="2" type="ORF">ER308_12405</name>
</gene>
<dbReference type="SUPFAM" id="SSF53448">
    <property type="entry name" value="Nucleotide-diphospho-sugar transferases"/>
    <property type="match status" value="1"/>
</dbReference>
<dbReference type="InterPro" id="IPR029044">
    <property type="entry name" value="Nucleotide-diphossugar_trans"/>
</dbReference>